<dbReference type="EMBL" id="CP060783">
    <property type="protein sequence ID" value="QNP49776.1"/>
    <property type="molecule type" value="Genomic_DNA"/>
</dbReference>
<feature type="transmembrane region" description="Helical" evidence="6">
    <location>
        <begin position="275"/>
        <end position="302"/>
    </location>
</feature>
<sequence>MSKNNKTINWVLGGIALLVLPLILQYFGNAWVRIADLALLYVMLALGLNIVVGYAGLLDLGYVAFYAVGAYMFGLLASPHLSENFAWFAAQFPNGLHLSLWMVIPLALLLAACTGVLLGIPVLKLRGDYLAIVTLGFGEIIRIFLNNLDHPVNVTNGPKGLGEIDSVKIFGLNLGKRQEIFGYDISSVTLYYYLFLALVLITIVVCYRLQDSRIGRAWMAIREDEIAAKAMGINTRNMKLLAFGMGASFGGVSGAMFAAFQGFVSPESFSLMESVMIVAMVVLGGIGHIPGVILGAVLLSALPEVLRYVAGPLQDLTGGRLDASILRQLLIALAMIIIMLLRPRGLWPSPEHGKSLPQKT</sequence>
<keyword evidence="2" id="KW-1003">Cell membrane</keyword>
<dbReference type="CDD" id="cd06581">
    <property type="entry name" value="TM_PBP1_LivM_like"/>
    <property type="match status" value="1"/>
</dbReference>
<evidence type="ECO:0000256" key="2">
    <source>
        <dbReference type="ARBA" id="ARBA00022475"/>
    </source>
</evidence>
<dbReference type="InterPro" id="IPR043428">
    <property type="entry name" value="LivM-like"/>
</dbReference>
<feature type="transmembrane region" description="Helical" evidence="6">
    <location>
        <begin position="323"/>
        <end position="341"/>
    </location>
</feature>
<keyword evidence="5 6" id="KW-0472">Membrane</keyword>
<dbReference type="PANTHER" id="PTHR30482:SF10">
    <property type="entry name" value="HIGH-AFFINITY BRANCHED-CHAIN AMINO ACID TRANSPORT PROTEIN BRAE"/>
    <property type="match status" value="1"/>
</dbReference>
<protein>
    <submittedName>
        <fullName evidence="7">ABC transporter ATP-binding protein</fullName>
    </submittedName>
</protein>
<dbReference type="InterPro" id="IPR001851">
    <property type="entry name" value="ABC_transp_permease"/>
</dbReference>
<evidence type="ECO:0000256" key="6">
    <source>
        <dbReference type="SAM" id="Phobius"/>
    </source>
</evidence>
<keyword evidence="8" id="KW-1185">Reference proteome</keyword>
<comment type="subcellular location">
    <subcellularLocation>
        <location evidence="1">Cell membrane</location>
        <topology evidence="1">Multi-pass membrane protein</topology>
    </subcellularLocation>
</comment>
<keyword evidence="7" id="KW-0067">ATP-binding</keyword>
<reference evidence="7 8" key="1">
    <citation type="submission" date="2020-08" db="EMBL/GenBank/DDBJ databases">
        <title>Genome sequence of Diaphorobacter aerolatus KACC 16536T.</title>
        <authorList>
            <person name="Hyun D.-W."/>
            <person name="Bae J.-W."/>
        </authorList>
    </citation>
    <scope>NUCLEOTIDE SEQUENCE [LARGE SCALE GENOMIC DNA]</scope>
    <source>
        <strain evidence="7 8">KACC 16536</strain>
    </source>
</reference>
<name>A0A7H0GNB0_9BURK</name>
<feature type="transmembrane region" description="Helical" evidence="6">
    <location>
        <begin position="7"/>
        <end position="28"/>
    </location>
</feature>
<dbReference type="GO" id="GO:0015658">
    <property type="term" value="F:branched-chain amino acid transmembrane transporter activity"/>
    <property type="evidence" value="ECO:0007669"/>
    <property type="project" value="InterPro"/>
</dbReference>
<dbReference type="PANTHER" id="PTHR30482">
    <property type="entry name" value="HIGH-AFFINITY BRANCHED-CHAIN AMINO ACID TRANSPORT SYSTEM PERMEASE"/>
    <property type="match status" value="1"/>
</dbReference>
<organism evidence="7 8">
    <name type="scientific">Diaphorobacter aerolatus</name>
    <dbReference type="NCBI Taxonomy" id="1288495"/>
    <lineage>
        <taxon>Bacteria</taxon>
        <taxon>Pseudomonadati</taxon>
        <taxon>Pseudomonadota</taxon>
        <taxon>Betaproteobacteria</taxon>
        <taxon>Burkholderiales</taxon>
        <taxon>Comamonadaceae</taxon>
        <taxon>Diaphorobacter</taxon>
    </lineage>
</organism>
<keyword evidence="3 6" id="KW-0812">Transmembrane</keyword>
<evidence type="ECO:0000256" key="3">
    <source>
        <dbReference type="ARBA" id="ARBA00022692"/>
    </source>
</evidence>
<feature type="transmembrane region" description="Helical" evidence="6">
    <location>
        <begin position="127"/>
        <end position="145"/>
    </location>
</feature>
<keyword evidence="4 6" id="KW-1133">Transmembrane helix</keyword>
<evidence type="ECO:0000313" key="7">
    <source>
        <dbReference type="EMBL" id="QNP49776.1"/>
    </source>
</evidence>
<feature type="transmembrane region" description="Helical" evidence="6">
    <location>
        <begin position="60"/>
        <end position="78"/>
    </location>
</feature>
<dbReference type="GO" id="GO:0005886">
    <property type="term" value="C:plasma membrane"/>
    <property type="evidence" value="ECO:0007669"/>
    <property type="project" value="UniProtKB-SubCell"/>
</dbReference>
<feature type="transmembrane region" description="Helical" evidence="6">
    <location>
        <begin position="98"/>
        <end position="120"/>
    </location>
</feature>
<dbReference type="KEGG" id="daer:H9K75_07615"/>
<proteinExistence type="predicted"/>
<dbReference type="RefSeq" id="WP_187725317.1">
    <property type="nucleotide sequence ID" value="NZ_CP060783.1"/>
</dbReference>
<dbReference type="AlphaFoldDB" id="A0A7H0GNB0"/>
<evidence type="ECO:0000256" key="5">
    <source>
        <dbReference type="ARBA" id="ARBA00023136"/>
    </source>
</evidence>
<dbReference type="GO" id="GO:0005524">
    <property type="term" value="F:ATP binding"/>
    <property type="evidence" value="ECO:0007669"/>
    <property type="project" value="UniProtKB-KW"/>
</dbReference>
<evidence type="ECO:0000256" key="1">
    <source>
        <dbReference type="ARBA" id="ARBA00004651"/>
    </source>
</evidence>
<accession>A0A7H0GNB0</accession>
<dbReference type="Pfam" id="PF02653">
    <property type="entry name" value="BPD_transp_2"/>
    <property type="match status" value="1"/>
</dbReference>
<gene>
    <name evidence="7" type="ORF">H9K75_07615</name>
</gene>
<evidence type="ECO:0000313" key="8">
    <source>
        <dbReference type="Proteomes" id="UP000516028"/>
    </source>
</evidence>
<feature type="transmembrane region" description="Helical" evidence="6">
    <location>
        <begin position="190"/>
        <end position="209"/>
    </location>
</feature>
<feature type="transmembrane region" description="Helical" evidence="6">
    <location>
        <begin position="240"/>
        <end position="263"/>
    </location>
</feature>
<keyword evidence="7" id="KW-0547">Nucleotide-binding</keyword>
<dbReference type="Proteomes" id="UP000516028">
    <property type="component" value="Chromosome"/>
</dbReference>
<feature type="transmembrane region" description="Helical" evidence="6">
    <location>
        <begin position="34"/>
        <end position="53"/>
    </location>
</feature>
<evidence type="ECO:0000256" key="4">
    <source>
        <dbReference type="ARBA" id="ARBA00022989"/>
    </source>
</evidence>